<dbReference type="AlphaFoldDB" id="A0A4Q8AF59"/>
<feature type="region of interest" description="Disordered" evidence="1">
    <location>
        <begin position="41"/>
        <end position="122"/>
    </location>
</feature>
<feature type="region of interest" description="Disordered" evidence="1">
    <location>
        <begin position="1"/>
        <end position="20"/>
    </location>
</feature>
<evidence type="ECO:0000256" key="1">
    <source>
        <dbReference type="SAM" id="MobiDB-lite"/>
    </source>
</evidence>
<dbReference type="EMBL" id="SHLA01000001">
    <property type="protein sequence ID" value="RZU62937.1"/>
    <property type="molecule type" value="Genomic_DNA"/>
</dbReference>
<keyword evidence="2" id="KW-0732">Signal</keyword>
<sequence>MDTNTTGNSTEPRRSRAKILGASTAVAVAGLLGLGVMSANAAETGDPADSSVSAEAPDQGAEAGAESTAPEDGTGAQPDRGERDGSGAGCDDAGGPAPEQNAESDTDADTDATAETSLFTTT</sequence>
<accession>A0A4Q8AF59</accession>
<reference evidence="3 4" key="1">
    <citation type="submission" date="2019-02" db="EMBL/GenBank/DDBJ databases">
        <title>Sequencing the genomes of 1000 actinobacteria strains.</title>
        <authorList>
            <person name="Klenk H.-P."/>
        </authorList>
    </citation>
    <scope>NUCLEOTIDE SEQUENCE [LARGE SCALE GENOMIC DNA]</scope>
    <source>
        <strain evidence="3 4">DSM 17364</strain>
    </source>
</reference>
<name>A0A4Q8AF59_9MICC</name>
<feature type="signal peptide" evidence="2">
    <location>
        <begin position="1"/>
        <end position="41"/>
    </location>
</feature>
<organism evidence="3 4">
    <name type="scientific">Zhihengliuella halotolerans</name>
    <dbReference type="NCBI Taxonomy" id="370736"/>
    <lineage>
        <taxon>Bacteria</taxon>
        <taxon>Bacillati</taxon>
        <taxon>Actinomycetota</taxon>
        <taxon>Actinomycetes</taxon>
        <taxon>Micrococcales</taxon>
        <taxon>Micrococcaceae</taxon>
        <taxon>Zhihengliuella</taxon>
    </lineage>
</organism>
<evidence type="ECO:0000313" key="3">
    <source>
        <dbReference type="EMBL" id="RZU62937.1"/>
    </source>
</evidence>
<feature type="compositionally biased region" description="Acidic residues" evidence="1">
    <location>
        <begin position="102"/>
        <end position="112"/>
    </location>
</feature>
<gene>
    <name evidence="3" type="ORF">EV380_2542</name>
</gene>
<comment type="caution">
    <text evidence="3">The sequence shown here is derived from an EMBL/GenBank/DDBJ whole genome shotgun (WGS) entry which is preliminary data.</text>
</comment>
<feature type="compositionally biased region" description="Low complexity" evidence="1">
    <location>
        <begin position="113"/>
        <end position="122"/>
    </location>
</feature>
<feature type="chain" id="PRO_5020288674" evidence="2">
    <location>
        <begin position="42"/>
        <end position="122"/>
    </location>
</feature>
<feature type="compositionally biased region" description="Polar residues" evidence="1">
    <location>
        <begin position="1"/>
        <end position="10"/>
    </location>
</feature>
<evidence type="ECO:0000256" key="2">
    <source>
        <dbReference type="SAM" id="SignalP"/>
    </source>
</evidence>
<keyword evidence="4" id="KW-1185">Reference proteome</keyword>
<proteinExistence type="predicted"/>
<evidence type="ECO:0000313" key="4">
    <source>
        <dbReference type="Proteomes" id="UP000292685"/>
    </source>
</evidence>
<dbReference type="RefSeq" id="WP_130451446.1">
    <property type="nucleotide sequence ID" value="NZ_SHLA01000001.1"/>
</dbReference>
<protein>
    <submittedName>
        <fullName evidence="3">Uncharacterized protein</fullName>
    </submittedName>
</protein>
<dbReference type="Proteomes" id="UP000292685">
    <property type="component" value="Unassembled WGS sequence"/>
</dbReference>